<sequence>MSYYLISWKGLSASMMPNYSGSSDLSIIK</sequence>
<name>A0A0A9H1G1_ARUDO</name>
<accession>A0A0A9H1G1</accession>
<organism evidence="1">
    <name type="scientific">Arundo donax</name>
    <name type="common">Giant reed</name>
    <name type="synonym">Donax arundinaceus</name>
    <dbReference type="NCBI Taxonomy" id="35708"/>
    <lineage>
        <taxon>Eukaryota</taxon>
        <taxon>Viridiplantae</taxon>
        <taxon>Streptophyta</taxon>
        <taxon>Embryophyta</taxon>
        <taxon>Tracheophyta</taxon>
        <taxon>Spermatophyta</taxon>
        <taxon>Magnoliopsida</taxon>
        <taxon>Liliopsida</taxon>
        <taxon>Poales</taxon>
        <taxon>Poaceae</taxon>
        <taxon>PACMAD clade</taxon>
        <taxon>Arundinoideae</taxon>
        <taxon>Arundineae</taxon>
        <taxon>Arundo</taxon>
    </lineage>
</organism>
<dbReference type="AlphaFoldDB" id="A0A0A9H1G1"/>
<reference evidence="1" key="1">
    <citation type="submission" date="2014-09" db="EMBL/GenBank/DDBJ databases">
        <authorList>
            <person name="Magalhaes I.L.F."/>
            <person name="Oliveira U."/>
            <person name="Santos F.R."/>
            <person name="Vidigal T.H.D.A."/>
            <person name="Brescovit A.D."/>
            <person name="Santos A.J."/>
        </authorList>
    </citation>
    <scope>NUCLEOTIDE SEQUENCE</scope>
    <source>
        <tissue evidence="1">Shoot tissue taken approximately 20 cm above the soil surface</tissue>
    </source>
</reference>
<proteinExistence type="predicted"/>
<dbReference type="EMBL" id="GBRH01169230">
    <property type="protein sequence ID" value="JAE28666.1"/>
    <property type="molecule type" value="Transcribed_RNA"/>
</dbReference>
<protein>
    <submittedName>
        <fullName evidence="1">Uncharacterized protein</fullName>
    </submittedName>
</protein>
<reference evidence="1" key="2">
    <citation type="journal article" date="2015" name="Data Brief">
        <title>Shoot transcriptome of the giant reed, Arundo donax.</title>
        <authorList>
            <person name="Barrero R.A."/>
            <person name="Guerrero F.D."/>
            <person name="Moolhuijzen P."/>
            <person name="Goolsby J.A."/>
            <person name="Tidwell J."/>
            <person name="Bellgard S.E."/>
            <person name="Bellgard M.I."/>
        </authorList>
    </citation>
    <scope>NUCLEOTIDE SEQUENCE</scope>
    <source>
        <tissue evidence="1">Shoot tissue taken approximately 20 cm above the soil surface</tissue>
    </source>
</reference>
<evidence type="ECO:0000313" key="1">
    <source>
        <dbReference type="EMBL" id="JAE28666.1"/>
    </source>
</evidence>